<evidence type="ECO:0000313" key="2">
    <source>
        <dbReference type="Proteomes" id="UP000821837"/>
    </source>
</evidence>
<comment type="caution">
    <text evidence="1">The sequence shown here is derived from an EMBL/GenBank/DDBJ whole genome shotgun (WGS) entry which is preliminary data.</text>
</comment>
<organism evidence="1 2">
    <name type="scientific">Rhipicephalus sanguineus</name>
    <name type="common">Brown dog tick</name>
    <name type="synonym">Ixodes sanguineus</name>
    <dbReference type="NCBI Taxonomy" id="34632"/>
    <lineage>
        <taxon>Eukaryota</taxon>
        <taxon>Metazoa</taxon>
        <taxon>Ecdysozoa</taxon>
        <taxon>Arthropoda</taxon>
        <taxon>Chelicerata</taxon>
        <taxon>Arachnida</taxon>
        <taxon>Acari</taxon>
        <taxon>Parasitiformes</taxon>
        <taxon>Ixodida</taxon>
        <taxon>Ixodoidea</taxon>
        <taxon>Ixodidae</taxon>
        <taxon>Rhipicephalinae</taxon>
        <taxon>Rhipicephalus</taxon>
        <taxon>Rhipicephalus</taxon>
    </lineage>
</organism>
<reference evidence="1" key="1">
    <citation type="journal article" date="2020" name="Cell">
        <title>Large-Scale Comparative Analyses of Tick Genomes Elucidate Their Genetic Diversity and Vector Capacities.</title>
        <authorList>
            <consortium name="Tick Genome and Microbiome Consortium (TIGMIC)"/>
            <person name="Jia N."/>
            <person name="Wang J."/>
            <person name="Shi W."/>
            <person name="Du L."/>
            <person name="Sun Y."/>
            <person name="Zhan W."/>
            <person name="Jiang J.F."/>
            <person name="Wang Q."/>
            <person name="Zhang B."/>
            <person name="Ji P."/>
            <person name="Bell-Sakyi L."/>
            <person name="Cui X.M."/>
            <person name="Yuan T.T."/>
            <person name="Jiang B.G."/>
            <person name="Yang W.F."/>
            <person name="Lam T.T."/>
            <person name="Chang Q.C."/>
            <person name="Ding S.J."/>
            <person name="Wang X.J."/>
            <person name="Zhu J.G."/>
            <person name="Ruan X.D."/>
            <person name="Zhao L."/>
            <person name="Wei J.T."/>
            <person name="Ye R.Z."/>
            <person name="Que T.C."/>
            <person name="Du C.H."/>
            <person name="Zhou Y.H."/>
            <person name="Cheng J.X."/>
            <person name="Dai P.F."/>
            <person name="Guo W.B."/>
            <person name="Han X.H."/>
            <person name="Huang E.J."/>
            <person name="Li L.F."/>
            <person name="Wei W."/>
            <person name="Gao Y.C."/>
            <person name="Liu J.Z."/>
            <person name="Shao H.Z."/>
            <person name="Wang X."/>
            <person name="Wang C.C."/>
            <person name="Yang T.C."/>
            <person name="Huo Q.B."/>
            <person name="Li W."/>
            <person name="Chen H.Y."/>
            <person name="Chen S.E."/>
            <person name="Zhou L.G."/>
            <person name="Ni X.B."/>
            <person name="Tian J.H."/>
            <person name="Sheng Y."/>
            <person name="Liu T."/>
            <person name="Pan Y.S."/>
            <person name="Xia L.Y."/>
            <person name="Li J."/>
            <person name="Zhao F."/>
            <person name="Cao W.C."/>
        </authorList>
    </citation>
    <scope>NUCLEOTIDE SEQUENCE</scope>
    <source>
        <strain evidence="1">Rsan-2018</strain>
    </source>
</reference>
<evidence type="ECO:0000313" key="1">
    <source>
        <dbReference type="EMBL" id="KAH7944647.1"/>
    </source>
</evidence>
<dbReference type="VEuPathDB" id="VectorBase:RSAN_054277"/>
<reference evidence="1" key="2">
    <citation type="submission" date="2021-09" db="EMBL/GenBank/DDBJ databases">
        <authorList>
            <person name="Jia N."/>
            <person name="Wang J."/>
            <person name="Shi W."/>
            <person name="Du L."/>
            <person name="Sun Y."/>
            <person name="Zhan W."/>
            <person name="Jiang J."/>
            <person name="Wang Q."/>
            <person name="Zhang B."/>
            <person name="Ji P."/>
            <person name="Sakyi L.B."/>
            <person name="Cui X."/>
            <person name="Yuan T."/>
            <person name="Jiang B."/>
            <person name="Yang W."/>
            <person name="Lam T.T.-Y."/>
            <person name="Chang Q."/>
            <person name="Ding S."/>
            <person name="Wang X."/>
            <person name="Zhu J."/>
            <person name="Ruan X."/>
            <person name="Zhao L."/>
            <person name="Wei J."/>
            <person name="Que T."/>
            <person name="Du C."/>
            <person name="Cheng J."/>
            <person name="Dai P."/>
            <person name="Han X."/>
            <person name="Huang E."/>
            <person name="Gao Y."/>
            <person name="Liu J."/>
            <person name="Shao H."/>
            <person name="Ye R."/>
            <person name="Li L."/>
            <person name="Wei W."/>
            <person name="Wang X."/>
            <person name="Wang C."/>
            <person name="Huo Q."/>
            <person name="Li W."/>
            <person name="Guo W."/>
            <person name="Chen H."/>
            <person name="Chen S."/>
            <person name="Zhou L."/>
            <person name="Zhou L."/>
            <person name="Ni X."/>
            <person name="Tian J."/>
            <person name="Zhou Y."/>
            <person name="Sheng Y."/>
            <person name="Liu T."/>
            <person name="Pan Y."/>
            <person name="Xia L."/>
            <person name="Li J."/>
            <person name="Zhao F."/>
            <person name="Cao W."/>
        </authorList>
    </citation>
    <scope>NUCLEOTIDE SEQUENCE</scope>
    <source>
        <strain evidence="1">Rsan-2018</strain>
        <tissue evidence="1">Larvae</tissue>
    </source>
</reference>
<proteinExistence type="predicted"/>
<protein>
    <recommendedName>
        <fullName evidence="3">UvrD-like helicase C-terminal domain-containing protein</fullName>
    </recommendedName>
</protein>
<accession>A0A9D4ST12</accession>
<dbReference type="SUPFAM" id="SSF52540">
    <property type="entry name" value="P-loop containing nucleoside triphosphate hydrolases"/>
    <property type="match status" value="1"/>
</dbReference>
<dbReference type="InterPro" id="IPR027417">
    <property type="entry name" value="P-loop_NTPase"/>
</dbReference>
<keyword evidence="2" id="KW-1185">Reference proteome</keyword>
<dbReference type="EMBL" id="JABSTV010001253">
    <property type="protein sequence ID" value="KAH7944647.1"/>
    <property type="molecule type" value="Genomic_DNA"/>
</dbReference>
<name>A0A9D4ST12_RHISA</name>
<dbReference type="Proteomes" id="UP000821837">
    <property type="component" value="Unassembled WGS sequence"/>
</dbReference>
<evidence type="ECO:0008006" key="3">
    <source>
        <dbReference type="Google" id="ProtNLM"/>
    </source>
</evidence>
<sequence>MDTYNRYNPVGPCSSYVACASTGKAAAALVGGTLPSVCELSSKWGDVGLRYRDLNTFRVAFRYVKCVIIYEVNKMSSDQVRTVDYHLRQISQCLDESMGDTTSPSAASAVAIHKSQGGTHPTVVYKYSNTHSKKLVYVALSRSSNIENLYLKKADGDHTSHHRRRNEDGALMNEFKHLEEHMFVSIEGRFLRAYEENVERSGE</sequence>
<dbReference type="VEuPathDB" id="VectorBase:RSAN_044575"/>
<gene>
    <name evidence="1" type="ORF">HPB52_022973</name>
</gene>
<dbReference type="AlphaFoldDB" id="A0A9D4ST12"/>
<dbReference type="Gene3D" id="3.40.50.300">
    <property type="entry name" value="P-loop containing nucleotide triphosphate hydrolases"/>
    <property type="match status" value="1"/>
</dbReference>